<keyword evidence="4" id="KW-1185">Reference proteome</keyword>
<feature type="compositionally biased region" description="Basic and acidic residues" evidence="1">
    <location>
        <begin position="494"/>
        <end position="517"/>
    </location>
</feature>
<dbReference type="Pfam" id="PF06022">
    <property type="entry name" value="Cir_Bir_Yir"/>
    <property type="match status" value="1"/>
</dbReference>
<dbReference type="InterPro" id="IPR006477">
    <property type="entry name" value="Yir_bir_cir"/>
</dbReference>
<keyword evidence="2" id="KW-1133">Transmembrane helix</keyword>
<feature type="region of interest" description="Disordered" evidence="1">
    <location>
        <begin position="494"/>
        <end position="578"/>
    </location>
</feature>
<keyword evidence="2" id="KW-0812">Transmembrane</keyword>
<feature type="compositionally biased region" description="Polar residues" evidence="1">
    <location>
        <begin position="403"/>
        <end position="425"/>
    </location>
</feature>
<dbReference type="Proteomes" id="UP000515268">
    <property type="component" value="Chromosome PVPCR_07"/>
</dbReference>
<proteinExistence type="predicted"/>
<organism evidence="3 4">
    <name type="scientific">Plasmodium vinckei petteri</name>
    <dbReference type="NCBI Taxonomy" id="138298"/>
    <lineage>
        <taxon>Eukaryota</taxon>
        <taxon>Sar</taxon>
        <taxon>Alveolata</taxon>
        <taxon>Apicomplexa</taxon>
        <taxon>Aconoidasida</taxon>
        <taxon>Haemosporida</taxon>
        <taxon>Plasmodiidae</taxon>
        <taxon>Plasmodium</taxon>
        <taxon>Plasmodium (Vinckeia)</taxon>
    </lineage>
</organism>
<evidence type="ECO:0000256" key="2">
    <source>
        <dbReference type="SAM" id="Phobius"/>
    </source>
</evidence>
<keyword evidence="2" id="KW-0472">Membrane</keyword>
<dbReference type="AlphaFoldDB" id="A0A6V7SNT8"/>
<feature type="compositionally biased region" description="Polar residues" evidence="1">
    <location>
        <begin position="309"/>
        <end position="339"/>
    </location>
</feature>
<feature type="region of interest" description="Disordered" evidence="1">
    <location>
        <begin position="258"/>
        <end position="425"/>
    </location>
</feature>
<accession>A0A6V7SNT8</accession>
<evidence type="ECO:0000313" key="3">
    <source>
        <dbReference type="EMBL" id="CAD2100947.1"/>
    </source>
</evidence>
<feature type="compositionally biased region" description="Polar residues" evidence="1">
    <location>
        <begin position="518"/>
        <end position="554"/>
    </location>
</feature>
<evidence type="ECO:0000256" key="1">
    <source>
        <dbReference type="SAM" id="MobiDB-lite"/>
    </source>
</evidence>
<dbReference type="EMBL" id="LR865412">
    <property type="protein sequence ID" value="CAD2100947.1"/>
    <property type="molecule type" value="Genomic_DNA"/>
</dbReference>
<name>A0A6V7SNT8_PLAVN</name>
<gene>
    <name evidence="3" type="ORF">PVPCR_0700040</name>
</gene>
<feature type="transmembrane region" description="Helical" evidence="2">
    <location>
        <begin position="609"/>
        <end position="627"/>
    </location>
</feature>
<feature type="compositionally biased region" description="Polar residues" evidence="1">
    <location>
        <begin position="564"/>
        <end position="578"/>
    </location>
</feature>
<evidence type="ECO:0000313" key="4">
    <source>
        <dbReference type="Proteomes" id="UP000515268"/>
    </source>
</evidence>
<protein>
    <submittedName>
        <fullName evidence="3">CIR protein PIR protein</fullName>
    </submittedName>
</protein>
<reference evidence="3 4" key="1">
    <citation type="submission" date="2020-08" db="EMBL/GenBank/DDBJ databases">
        <authorList>
            <person name="Ramaprasad A."/>
        </authorList>
    </citation>
    <scope>NUCLEOTIDE SEQUENCE [LARGE SCALE GENOMIC DNA]</scope>
</reference>
<feature type="compositionally biased region" description="Polar residues" evidence="1">
    <location>
        <begin position="362"/>
        <end position="390"/>
    </location>
</feature>
<feature type="compositionally biased region" description="Pro residues" evidence="1">
    <location>
        <begin position="268"/>
        <end position="295"/>
    </location>
</feature>
<dbReference type="VEuPathDB" id="PlasmoDB:PVPCR_0700040"/>
<sequence length="716" mass="81126">MSEGVCKIFLKIDILFNDGKPDLETINKTKKYKRRCPLDNTGVNICKDNLAGIDALYSYLFNDLFQRPLDAQKRENNDNQYAEYVLIWLGSKLFRTESYNSSTLMDFYKNYLENTHRPYNYNYLIEKKKQLLDANLYYMSLFYQLFQEICYITLKYPKVNPNVTEIKNDSTRFYNKYARLYGDINECDSYLNLLNNLETLYENLKMSLIKNKRNRHLKGILSVNFKKLPPTKKANKKSTIGFDCPKCKKINSKAEETNPKPVLKVPKPVEPISPPEAPPLPQQVLSPEPPSPTHPPALTTTIQKESHDSQGLSNDPASQLSNQGNTPNSSDNGQHNTGNDIGKQGDGIGKQGADIVDKPEQSQDGQHQNSGSKQETSSGAPENGDNNLGSQGAEKGGSDTEPKNPTTQQNDQNITQGDSLNQQEDSGNMKLQNIFNIFKSTFEMYRSPFYNAYTEIGNRLYEKATSTLENVYDKSRKIASNTINYLNEHLNKALENDQPSKEKKPEPAPSLPDDKQPEPQNIPTPSQADQSHDNSQTPSPTQNMGSSNSKQVNPSDPLPEKQHQPSVDPSSKTPSLTIKTGNTGIIVKENTSQLVTIKDIYKGYNRPEIVITVILISIILLIVYKYLSYGWRKELKRKKNMKKVINSIGGKRPVQIIISSPSHKKQTQKSTNSVHRKKPPLLNIYKLMQADPIPFINLFFLLTFFVYKRKSDFLEL</sequence>
<dbReference type="OrthoDB" id="373300at2759"/>